<proteinExistence type="inferred from homology"/>
<dbReference type="Gene3D" id="1.25.10.10">
    <property type="entry name" value="Leucine-rich Repeat Variant"/>
    <property type="match status" value="1"/>
</dbReference>
<dbReference type="InterPro" id="IPR039920">
    <property type="entry name" value="MMS19"/>
</dbReference>
<dbReference type="InterPro" id="IPR011989">
    <property type="entry name" value="ARM-like"/>
</dbReference>
<keyword evidence="3" id="KW-0677">Repeat</keyword>
<reference evidence="8" key="1">
    <citation type="submission" date="2022-08" db="EMBL/GenBank/DDBJ databases">
        <title>A Global Phylogenomic Analysis of the Shiitake Genus Lentinula.</title>
        <authorList>
            <consortium name="DOE Joint Genome Institute"/>
            <person name="Sierra-Patev S."/>
            <person name="Min B."/>
            <person name="Naranjo-Ortiz M."/>
            <person name="Looney B."/>
            <person name="Konkel Z."/>
            <person name="Slot J.C."/>
            <person name="Sakamoto Y."/>
            <person name="Steenwyk J.L."/>
            <person name="Rokas A."/>
            <person name="Carro J."/>
            <person name="Camarero S."/>
            <person name="Ferreira P."/>
            <person name="Molpeceres G."/>
            <person name="Ruiz-Duenas F.J."/>
            <person name="Serrano A."/>
            <person name="Henrissat B."/>
            <person name="Drula E."/>
            <person name="Hughes K.W."/>
            <person name="Mata J.L."/>
            <person name="Ishikawa N.K."/>
            <person name="Vargas-Isla R."/>
            <person name="Ushijima S."/>
            <person name="Smith C.A."/>
            <person name="Ahrendt S."/>
            <person name="Andreopoulos W."/>
            <person name="He G."/>
            <person name="Labutti K."/>
            <person name="Lipzen A."/>
            <person name="Ng V."/>
            <person name="Riley R."/>
            <person name="Sandor L."/>
            <person name="Barry K."/>
            <person name="Martinez A.T."/>
            <person name="Xiao Y."/>
            <person name="Gibbons J.G."/>
            <person name="Terashima K."/>
            <person name="Grigoriev I.V."/>
            <person name="Hibbett D.S."/>
        </authorList>
    </citation>
    <scope>NUCLEOTIDE SEQUENCE</scope>
    <source>
        <strain evidence="8">RHP3577 ss4</strain>
    </source>
</reference>
<dbReference type="InterPro" id="IPR029240">
    <property type="entry name" value="MMS19_N"/>
</dbReference>
<dbReference type="InterPro" id="IPR024687">
    <property type="entry name" value="MMS19_C"/>
</dbReference>
<evidence type="ECO:0000256" key="2">
    <source>
        <dbReference type="ARBA" id="ARBA00009340"/>
    </source>
</evidence>
<sequence>MTSASDSTERLVRTWMASEREEEIVQAVSGMLRQISNGSTSLLNVVKALGEYLTSEEDALRTKGKLRFPLEEYHAINLSILGVEFLSAVLGRCPPEKLNRQAGTIYTNFYADIAQRGIARVLTSFYCSKLEDSETVVPALKGLVSLTKMPSSTSEDVPSILDAIFTHVKMKGLVQSVRFFVFTIIDTLMARHRQVIKDMNDSFLGRYIALVDGEKDPRNLLVAFAIDRVLLIEFDINNFIESLNSTKSLFNITFCYFPITFRPPPNDPYGITTDDLRQALRKCLNSTPAFGPLAVPVFLEKLAAGSPTTKVVIFLISFQTAQLILLKRDTLESMSMCFPVYGSALARSHARKLWNSLKLEIFQPTDPITEEFALKTTQDLVKTIYTSQTADGTDSNIEGLARDACEECIAILREPEKSQAKPAIKILCAFMSTTPSVSRYTVAQTAPYLVKLYAHPDNVAARPSILLLLSDLIAAARNSMAANKVDDSDPLDTPLSPYKDEILSIVSSALKVSSSRDPALACLLGLVSTEKLVSDEELGFIVHTVDEILLEESDEAGETNVPALQLLVTISQKAVHHIKEQTLPLLFSMLPEDAPARDAALDRARAWRILSALNTVCRPLELFETLVIRLTTRLDLLCVPSETVPLPADREPRVAYAHSILITLHQTLLSKVDDGHADVAKYIESLVPRLFNLFIYSALVSNEVNPIATDTRLITVAGQIIGTVVQNTAAQRQDTFIQALFAAYIDGDINRIAEGYHKFPKTSSFSPLNDLSPLQQRNLVILMASAVVPLHKEIQLPVSDLSVFLGNILTWSLAEVEAVVDLQRESTWKMISAILNKHASFFIENMLHEFWPRHIADRSASAESRNRAIRPWVWISKALLVCNHAQASQFADVIFLLFDDEDIKWNAAKSFGDIVRTDTILTKQNHASIKMLYAQRFVGRTLPRIIDGAKDSSEPGKQLSYLVALTSLISSIPKALYFHEMATLIPLLVRGLDLPDHDIRCQVIDTFLAVAEGDSPDIVSDHAPSLITTMLKNSSVENMPSVKVRVSALRYLGVLPNIVRYDVLHPLKATVIKQLAVSLDDPKRAVRKEAVDARTKW</sequence>
<evidence type="ECO:0000256" key="5">
    <source>
        <dbReference type="RuleBase" id="RU367072"/>
    </source>
</evidence>
<evidence type="ECO:0000313" key="8">
    <source>
        <dbReference type="EMBL" id="KAJ4498966.1"/>
    </source>
</evidence>
<feature type="domain" description="MMS19 N-terminal" evidence="7">
    <location>
        <begin position="46"/>
        <end position="363"/>
    </location>
</feature>
<dbReference type="InterPro" id="IPR016024">
    <property type="entry name" value="ARM-type_fold"/>
</dbReference>
<evidence type="ECO:0000259" key="6">
    <source>
        <dbReference type="Pfam" id="PF12460"/>
    </source>
</evidence>
<dbReference type="EMBL" id="JANVFT010000013">
    <property type="protein sequence ID" value="KAJ4498966.1"/>
    <property type="molecule type" value="Genomic_DNA"/>
</dbReference>
<evidence type="ECO:0000259" key="7">
    <source>
        <dbReference type="Pfam" id="PF14500"/>
    </source>
</evidence>
<comment type="function">
    <text evidence="5">Key component of the cytosolic iron-sulfur protein assembly (CIA) complex, a multiprotein complex that mediates the incorporation of iron-sulfur cluster into apoproteins specifically involved in DNA metabolism and genomic integrity. In the CIA complex, MMS19 acts as an adapter between early-acting CIA components and a subset of cellular target iron-sulfur proteins.</text>
</comment>
<organism evidence="8 9">
    <name type="scientific">Lentinula lateritia</name>
    <dbReference type="NCBI Taxonomy" id="40482"/>
    <lineage>
        <taxon>Eukaryota</taxon>
        <taxon>Fungi</taxon>
        <taxon>Dikarya</taxon>
        <taxon>Basidiomycota</taxon>
        <taxon>Agaricomycotina</taxon>
        <taxon>Agaricomycetes</taxon>
        <taxon>Agaricomycetidae</taxon>
        <taxon>Agaricales</taxon>
        <taxon>Marasmiineae</taxon>
        <taxon>Omphalotaceae</taxon>
        <taxon>Lentinula</taxon>
    </lineage>
</organism>
<dbReference type="PANTHER" id="PTHR12891">
    <property type="entry name" value="DNA REPAIR/TRANSCRIPTION PROTEIN MET18/MMS19"/>
    <property type="match status" value="1"/>
</dbReference>
<dbReference type="PANTHER" id="PTHR12891:SF0">
    <property type="entry name" value="MMS19 NUCLEOTIDE EXCISION REPAIR PROTEIN HOMOLOG"/>
    <property type="match status" value="1"/>
</dbReference>
<protein>
    <recommendedName>
        <fullName evidence="5">MMS19 nucleotide excision repair protein</fullName>
    </recommendedName>
</protein>
<comment type="caution">
    <text evidence="8">The sequence shown here is derived from an EMBL/GenBank/DDBJ whole genome shotgun (WGS) entry which is preliminary data.</text>
</comment>
<keyword evidence="5" id="KW-0234">DNA repair</keyword>
<evidence type="ECO:0000256" key="1">
    <source>
        <dbReference type="ARBA" id="ARBA00004123"/>
    </source>
</evidence>
<evidence type="ECO:0000313" key="9">
    <source>
        <dbReference type="Proteomes" id="UP001150217"/>
    </source>
</evidence>
<dbReference type="Pfam" id="PF14500">
    <property type="entry name" value="MMS19_N"/>
    <property type="match status" value="1"/>
</dbReference>
<dbReference type="SUPFAM" id="SSF48371">
    <property type="entry name" value="ARM repeat"/>
    <property type="match status" value="1"/>
</dbReference>
<keyword evidence="5" id="KW-0227">DNA damage</keyword>
<keyword evidence="4 5" id="KW-0539">Nucleus</keyword>
<evidence type="ECO:0000256" key="4">
    <source>
        <dbReference type="ARBA" id="ARBA00023242"/>
    </source>
</evidence>
<name>A0ABQ8VRG2_9AGAR</name>
<dbReference type="Proteomes" id="UP001150217">
    <property type="component" value="Unassembled WGS sequence"/>
</dbReference>
<feature type="domain" description="MMS19 C-terminal" evidence="6">
    <location>
        <begin position="609"/>
        <end position="1056"/>
    </location>
</feature>
<gene>
    <name evidence="8" type="ORF">C8R41DRAFT_916064</name>
</gene>
<accession>A0ABQ8VRG2</accession>
<comment type="similarity">
    <text evidence="2 5">Belongs to the MET18/MMS19 family.</text>
</comment>
<keyword evidence="9" id="KW-1185">Reference proteome</keyword>
<evidence type="ECO:0000256" key="3">
    <source>
        <dbReference type="ARBA" id="ARBA00022737"/>
    </source>
</evidence>
<comment type="subcellular location">
    <subcellularLocation>
        <location evidence="1 5">Nucleus</location>
    </subcellularLocation>
</comment>
<dbReference type="Pfam" id="PF12460">
    <property type="entry name" value="MMS19_C"/>
    <property type="match status" value="1"/>
</dbReference>